<evidence type="ECO:0000313" key="3">
    <source>
        <dbReference type="Proteomes" id="UP000620124"/>
    </source>
</evidence>
<sequence>MQPRSYFRTPTRTVSNIMQKTRQRNFFPFSKLFESHATDEKIPLPWVYSCTEVIGGLILDLCEAHKVAVAQEESNVAFVEPVKAVKTGKRGRPRKQLDARFVAEAMAPHRKITVTALAKIMGDMCLMGQVQEGVYVEDYDNVHPTVLARHYGVHGPEARRLPGQTGAGQLNDEDVPVPLGDANDSDSDDEDDLEAQITEAHADNFHHEPVPVPKHAEPFDDKAVMQLFYDMLSEADENDMVFPGYGLLQEEWEDGLYPSFEILKIDSFHQEKKKENTANLYRVISVYINPYGTELDDEGTLQITAGHDKTPDKFQMQKAVDDGLAVVNSTEGFEFDRTWTFDQLVDALMGLLPLPFSFFAQADEPGWYLATVVQRRLQVLANLTHPTGADVDYHKGSSTNGFRNNRVFIVSRQPIPAKMLGLWAKQCPEPGPSHKSSADSDKEELVSEDSDCDSGSFNNTQSPERIPLPNKRRLFSKSSSDEEEFAPPKKKGKGVAGRTWTREPEAGSHHTGSSGRRVIDLTADDAVPEKAASKSRASSEESIVEDPTIWDPYDKKRVYNF</sequence>
<feature type="region of interest" description="Disordered" evidence="1">
    <location>
        <begin position="424"/>
        <end position="549"/>
    </location>
</feature>
<dbReference type="EMBL" id="JACAZI010000006">
    <property type="protein sequence ID" value="KAF7358341.1"/>
    <property type="molecule type" value="Genomic_DNA"/>
</dbReference>
<reference evidence="2" key="1">
    <citation type="submission" date="2020-05" db="EMBL/GenBank/DDBJ databases">
        <title>Mycena genomes resolve the evolution of fungal bioluminescence.</title>
        <authorList>
            <person name="Tsai I.J."/>
        </authorList>
    </citation>
    <scope>NUCLEOTIDE SEQUENCE</scope>
    <source>
        <strain evidence="2">CCC161011</strain>
    </source>
</reference>
<feature type="compositionally biased region" description="Acidic residues" evidence="1">
    <location>
        <begin position="183"/>
        <end position="193"/>
    </location>
</feature>
<feature type="compositionally biased region" description="Polar residues" evidence="1">
    <location>
        <begin position="453"/>
        <end position="463"/>
    </location>
</feature>
<dbReference type="OrthoDB" id="2990145at2759"/>
<feature type="region of interest" description="Disordered" evidence="1">
    <location>
        <begin position="157"/>
        <end position="193"/>
    </location>
</feature>
<protein>
    <submittedName>
        <fullName evidence="2">Uncharacterized protein</fullName>
    </submittedName>
</protein>
<evidence type="ECO:0000313" key="2">
    <source>
        <dbReference type="EMBL" id="KAF7358341.1"/>
    </source>
</evidence>
<name>A0A8H6YHF0_9AGAR</name>
<organism evidence="2 3">
    <name type="scientific">Mycena venus</name>
    <dbReference type="NCBI Taxonomy" id="2733690"/>
    <lineage>
        <taxon>Eukaryota</taxon>
        <taxon>Fungi</taxon>
        <taxon>Dikarya</taxon>
        <taxon>Basidiomycota</taxon>
        <taxon>Agaricomycotina</taxon>
        <taxon>Agaricomycetes</taxon>
        <taxon>Agaricomycetidae</taxon>
        <taxon>Agaricales</taxon>
        <taxon>Marasmiineae</taxon>
        <taxon>Mycenaceae</taxon>
        <taxon>Mycena</taxon>
    </lineage>
</organism>
<comment type="caution">
    <text evidence="2">The sequence shown here is derived from an EMBL/GenBank/DDBJ whole genome shotgun (WGS) entry which is preliminary data.</text>
</comment>
<evidence type="ECO:0000256" key="1">
    <source>
        <dbReference type="SAM" id="MobiDB-lite"/>
    </source>
</evidence>
<dbReference type="Proteomes" id="UP000620124">
    <property type="component" value="Unassembled WGS sequence"/>
</dbReference>
<accession>A0A8H6YHF0</accession>
<proteinExistence type="predicted"/>
<gene>
    <name evidence="2" type="ORF">MVEN_00883700</name>
</gene>
<keyword evidence="3" id="KW-1185">Reference proteome</keyword>
<dbReference type="AlphaFoldDB" id="A0A8H6YHF0"/>
<feature type="compositionally biased region" description="Basic and acidic residues" evidence="1">
    <location>
        <begin position="436"/>
        <end position="445"/>
    </location>
</feature>